<keyword evidence="3" id="KW-0408">Iron</keyword>
<evidence type="ECO:0000313" key="7">
    <source>
        <dbReference type="Proteomes" id="UP001595752"/>
    </source>
</evidence>
<protein>
    <submittedName>
        <fullName evidence="6">Radical SAM protein</fullName>
    </submittedName>
</protein>
<evidence type="ECO:0000259" key="5">
    <source>
        <dbReference type="Pfam" id="PF04055"/>
    </source>
</evidence>
<evidence type="ECO:0000313" key="6">
    <source>
        <dbReference type="EMBL" id="MFC3886127.1"/>
    </source>
</evidence>
<dbReference type="InterPro" id="IPR058240">
    <property type="entry name" value="rSAM_sf"/>
</dbReference>
<evidence type="ECO:0000256" key="4">
    <source>
        <dbReference type="ARBA" id="ARBA00023014"/>
    </source>
</evidence>
<keyword evidence="2" id="KW-0479">Metal-binding</keyword>
<dbReference type="EMBL" id="JBHRZT010000072">
    <property type="protein sequence ID" value="MFC3886127.1"/>
    <property type="molecule type" value="Genomic_DNA"/>
</dbReference>
<dbReference type="Gene3D" id="3.20.20.70">
    <property type="entry name" value="Aldolase class I"/>
    <property type="match status" value="1"/>
</dbReference>
<dbReference type="SUPFAM" id="SSF102114">
    <property type="entry name" value="Radical SAM enzymes"/>
    <property type="match status" value="1"/>
</dbReference>
<evidence type="ECO:0000256" key="2">
    <source>
        <dbReference type="ARBA" id="ARBA00022723"/>
    </source>
</evidence>
<dbReference type="InterPro" id="IPR013785">
    <property type="entry name" value="Aldolase_TIM"/>
</dbReference>
<sequence length="329" mass="36283">MKYTEVESIRNTPGRSLLLFITDRCPVGCEHCSVDSRPGSPSIHDFELFESIVEGICCEKKLSMVGISGGEPFVERQGLTLAVNRLASAGKEIVLYTSGVWAKSIIPRWIRDVIALANCVFLSTDAFHNKTVNDDQFVLAARTIVEEGAWLIVQVLNLPDMVARAEELLCRAFGKDYLEFAEINLISPLPYGRGKGIFTLGTNQDGHEFGPCRSLTAPVVRYDGTISACCNEQVIMGLGPNRLRKRCSSAIDLKKVLKDIGQDPILNVMSGLGVGTLTYHPMFSDLARQQFPSICQLCWAIQQDALPIGDRSDRLLTAISMIRRNTANE</sequence>
<organism evidence="6 7">
    <name type="scientific">Bacillus songklensis</name>
    <dbReference type="NCBI Taxonomy" id="1069116"/>
    <lineage>
        <taxon>Bacteria</taxon>
        <taxon>Bacillati</taxon>
        <taxon>Bacillota</taxon>
        <taxon>Bacilli</taxon>
        <taxon>Bacillales</taxon>
        <taxon>Bacillaceae</taxon>
        <taxon>Bacillus</taxon>
    </lineage>
</organism>
<dbReference type="CDD" id="cd01335">
    <property type="entry name" value="Radical_SAM"/>
    <property type="match status" value="1"/>
</dbReference>
<dbReference type="Pfam" id="PF04055">
    <property type="entry name" value="Radical_SAM"/>
    <property type="match status" value="1"/>
</dbReference>
<evidence type="ECO:0000256" key="1">
    <source>
        <dbReference type="ARBA" id="ARBA00022691"/>
    </source>
</evidence>
<dbReference type="Proteomes" id="UP001595752">
    <property type="component" value="Unassembled WGS sequence"/>
</dbReference>
<keyword evidence="4" id="KW-0411">Iron-sulfur</keyword>
<reference evidence="7" key="1">
    <citation type="journal article" date="2019" name="Int. J. Syst. Evol. Microbiol.">
        <title>The Global Catalogue of Microorganisms (GCM) 10K type strain sequencing project: providing services to taxonomists for standard genome sequencing and annotation.</title>
        <authorList>
            <consortium name="The Broad Institute Genomics Platform"/>
            <consortium name="The Broad Institute Genome Sequencing Center for Infectious Disease"/>
            <person name="Wu L."/>
            <person name="Ma J."/>
        </authorList>
    </citation>
    <scope>NUCLEOTIDE SEQUENCE [LARGE SCALE GENOMIC DNA]</scope>
    <source>
        <strain evidence="7">CCUG 61889</strain>
    </source>
</reference>
<accession>A0ABV8B787</accession>
<keyword evidence="7" id="KW-1185">Reference proteome</keyword>
<evidence type="ECO:0000256" key="3">
    <source>
        <dbReference type="ARBA" id="ARBA00023004"/>
    </source>
</evidence>
<dbReference type="RefSeq" id="WP_377918495.1">
    <property type="nucleotide sequence ID" value="NZ_JBHRZT010000072.1"/>
</dbReference>
<dbReference type="SFLD" id="SFLDS00029">
    <property type="entry name" value="Radical_SAM"/>
    <property type="match status" value="1"/>
</dbReference>
<comment type="caution">
    <text evidence="6">The sequence shown here is derived from an EMBL/GenBank/DDBJ whole genome shotgun (WGS) entry which is preliminary data.</text>
</comment>
<feature type="domain" description="Radical SAM core" evidence="5">
    <location>
        <begin position="21"/>
        <end position="130"/>
    </location>
</feature>
<gene>
    <name evidence="6" type="ORF">ACFOU2_22635</name>
</gene>
<proteinExistence type="predicted"/>
<dbReference type="InterPro" id="IPR007197">
    <property type="entry name" value="rSAM"/>
</dbReference>
<name>A0ABV8B787_9BACI</name>
<keyword evidence="1" id="KW-0949">S-adenosyl-L-methionine</keyword>